<reference evidence="1" key="1">
    <citation type="submission" date="2023-11" db="EMBL/GenBank/DDBJ databases">
        <authorList>
            <person name="Poullet M."/>
        </authorList>
    </citation>
    <scope>NUCLEOTIDE SEQUENCE</scope>
    <source>
        <strain evidence="1">E1834</strain>
    </source>
</reference>
<proteinExistence type="predicted"/>
<evidence type="ECO:0000313" key="1">
    <source>
        <dbReference type="EMBL" id="CAK5016567.1"/>
    </source>
</evidence>
<organism evidence="1 2">
    <name type="scientific">Meloidogyne enterolobii</name>
    <name type="common">Root-knot nematode worm</name>
    <name type="synonym">Meloidogyne mayaguensis</name>
    <dbReference type="NCBI Taxonomy" id="390850"/>
    <lineage>
        <taxon>Eukaryota</taxon>
        <taxon>Metazoa</taxon>
        <taxon>Ecdysozoa</taxon>
        <taxon>Nematoda</taxon>
        <taxon>Chromadorea</taxon>
        <taxon>Rhabditida</taxon>
        <taxon>Tylenchina</taxon>
        <taxon>Tylenchomorpha</taxon>
        <taxon>Tylenchoidea</taxon>
        <taxon>Meloidogynidae</taxon>
        <taxon>Meloidogyninae</taxon>
        <taxon>Meloidogyne</taxon>
    </lineage>
</organism>
<sequence>MINKSSYVNPEHLDYFKFVGRLIAKAIYDNKQLDCYFTRAFYKHILNIHVKYQDIESEDPEIFKSLEFLLNNSIEALGYDLMFCVEVEEFGVRSSRQLKDNGSKLLVTDANKQEYVHLMCQMKMTGSIRQQLNAFLEGFYELIPRNLISIFNEQELELLISGLPEIDVDDLCVNTEYKNYTRTSQQIQWFWRALRSFDQEDKAKFLQFVTGTSKVPLQGFAHLEGMNGTQKFTIQKDTRSQDRLPSAHTCFNQLDLPEYPNYETLQKMLLLACRECSEGFAFA</sequence>
<comment type="caution">
    <text evidence="1">The sequence shown here is derived from an EMBL/GenBank/DDBJ whole genome shotgun (WGS) entry which is preliminary data.</text>
</comment>
<dbReference type="Proteomes" id="UP001497535">
    <property type="component" value="Unassembled WGS sequence"/>
</dbReference>
<gene>
    <name evidence="1" type="ORF">MENTE1834_LOCUS3352</name>
</gene>
<keyword evidence="2" id="KW-1185">Reference proteome</keyword>
<protein>
    <submittedName>
        <fullName evidence="1">Uncharacterized protein</fullName>
    </submittedName>
</protein>
<evidence type="ECO:0000313" key="2">
    <source>
        <dbReference type="Proteomes" id="UP001497535"/>
    </source>
</evidence>
<dbReference type="EMBL" id="CAVMJV010000002">
    <property type="protein sequence ID" value="CAK5016567.1"/>
    <property type="molecule type" value="Genomic_DNA"/>
</dbReference>
<accession>A0ACB0XTF9</accession>
<name>A0ACB0XTF9_MELEN</name>